<evidence type="ECO:0000313" key="1">
    <source>
        <dbReference type="EMBL" id="KAE8148502.1"/>
    </source>
</evidence>
<dbReference type="OrthoDB" id="4480108at2759"/>
<evidence type="ECO:0000313" key="2">
    <source>
        <dbReference type="Proteomes" id="UP000325780"/>
    </source>
</evidence>
<protein>
    <submittedName>
        <fullName evidence="1">Uncharacterized protein</fullName>
    </submittedName>
</protein>
<organism evidence="1 2">
    <name type="scientific">Aspergillus avenaceus</name>
    <dbReference type="NCBI Taxonomy" id="36643"/>
    <lineage>
        <taxon>Eukaryota</taxon>
        <taxon>Fungi</taxon>
        <taxon>Dikarya</taxon>
        <taxon>Ascomycota</taxon>
        <taxon>Pezizomycotina</taxon>
        <taxon>Eurotiomycetes</taxon>
        <taxon>Eurotiomycetidae</taxon>
        <taxon>Eurotiales</taxon>
        <taxon>Aspergillaceae</taxon>
        <taxon>Aspergillus</taxon>
        <taxon>Aspergillus subgen. Circumdati</taxon>
    </lineage>
</organism>
<dbReference type="EMBL" id="ML742158">
    <property type="protein sequence ID" value="KAE8148502.1"/>
    <property type="molecule type" value="Genomic_DNA"/>
</dbReference>
<accession>A0A5N6TQ65</accession>
<keyword evidence="2" id="KW-1185">Reference proteome</keyword>
<name>A0A5N6TQ65_ASPAV</name>
<reference evidence="1 2" key="1">
    <citation type="submission" date="2019-04" db="EMBL/GenBank/DDBJ databases">
        <title>Friends and foes A comparative genomics study of 23 Aspergillus species from section Flavi.</title>
        <authorList>
            <consortium name="DOE Joint Genome Institute"/>
            <person name="Kjaerbolling I."/>
            <person name="Vesth T."/>
            <person name="Frisvad J.C."/>
            <person name="Nybo J.L."/>
            <person name="Theobald S."/>
            <person name="Kildgaard S."/>
            <person name="Isbrandt T."/>
            <person name="Kuo A."/>
            <person name="Sato A."/>
            <person name="Lyhne E.K."/>
            <person name="Kogle M.E."/>
            <person name="Wiebenga A."/>
            <person name="Kun R.S."/>
            <person name="Lubbers R.J."/>
            <person name="Makela M.R."/>
            <person name="Barry K."/>
            <person name="Chovatia M."/>
            <person name="Clum A."/>
            <person name="Daum C."/>
            <person name="Haridas S."/>
            <person name="He G."/>
            <person name="LaButti K."/>
            <person name="Lipzen A."/>
            <person name="Mondo S."/>
            <person name="Riley R."/>
            <person name="Salamov A."/>
            <person name="Simmons B.A."/>
            <person name="Magnuson J.K."/>
            <person name="Henrissat B."/>
            <person name="Mortensen U.H."/>
            <person name="Larsen T.O."/>
            <person name="Devries R.P."/>
            <person name="Grigoriev I.V."/>
            <person name="Machida M."/>
            <person name="Baker S.E."/>
            <person name="Andersen M.R."/>
        </authorList>
    </citation>
    <scope>NUCLEOTIDE SEQUENCE [LARGE SCALE GENOMIC DNA]</scope>
    <source>
        <strain evidence="1 2">IBT 18842</strain>
    </source>
</reference>
<dbReference type="AlphaFoldDB" id="A0A5N6TQ65"/>
<gene>
    <name evidence="1" type="ORF">BDV25DRAFT_141736</name>
</gene>
<dbReference type="Proteomes" id="UP000325780">
    <property type="component" value="Unassembled WGS sequence"/>
</dbReference>
<sequence length="133" mass="15593">MAGFEWTEQEIALVLYYAAAGIRQCDIVKLLRRRNFSRTLPGVEGKLLSLRITYQLGQNSRRLDKHSVYAIIDLLAVPGLDKLLEPTYEDQEIVNESGKSLDLWLEYSMWEIREVDQINMPLQTHVWEAWPQW</sequence>
<proteinExistence type="predicted"/>